<dbReference type="PATRIC" id="fig|1341156.4.peg.2527"/>
<dbReference type="AlphaFoldDB" id="A0A011VSR4"/>
<dbReference type="Gene3D" id="3.30.420.240">
    <property type="match status" value="1"/>
</dbReference>
<dbReference type="OrthoDB" id="1953225at2"/>
<dbReference type="Pfam" id="PF03237">
    <property type="entry name" value="Terminase_6N"/>
    <property type="match status" value="1"/>
</dbReference>
<evidence type="ECO:0000313" key="1">
    <source>
        <dbReference type="EMBL" id="EXM37643.1"/>
    </source>
</evidence>
<dbReference type="EMBL" id="JEOB01000004">
    <property type="protein sequence ID" value="EXM37643.1"/>
    <property type="molecule type" value="Genomic_DNA"/>
</dbReference>
<dbReference type="Gene3D" id="3.40.50.300">
    <property type="entry name" value="P-loop containing nucleotide triphosphate hydrolases"/>
    <property type="match status" value="1"/>
</dbReference>
<evidence type="ECO:0008006" key="3">
    <source>
        <dbReference type="Google" id="ProtNLM"/>
    </source>
</evidence>
<accession>A0A011VSR4</accession>
<protein>
    <recommendedName>
        <fullName evidence="3">Terminase</fullName>
    </recommendedName>
</protein>
<gene>
    <name evidence="1" type="ORF">RASY3_14335</name>
</gene>
<dbReference type="Proteomes" id="UP000021369">
    <property type="component" value="Unassembled WGS sequence"/>
</dbReference>
<comment type="caution">
    <text evidence="1">The sequence shown here is derived from an EMBL/GenBank/DDBJ whole genome shotgun (WGS) entry which is preliminary data.</text>
</comment>
<sequence length="577" mass="66290">MTQTERDNALKVAVKRAGYYRANPHRFAKDFLLLDLKLFQKILLFMMFKMDYFMYLASRGQGKSFLCSIFCTIRCILYPGTRICVASGKRNQAQEIIDKIVEILIPKSPYLRNEIAKFNKGGLDYSVTFKNGSRIVVVTAGESGRHNRANILIIDEYRLVPKNIIDTILRKFLTAPRQPGYLSKPEYKHLKEQNKELYFSSAYFKKHWAWEKTNTYAENLLDDSKKYFICALPYQLALSEDLLDPISVANEMSESDFNEISWLMEMGCEFWGESEDAFFNYESLLDTRLVHNAFYPSRVADSIGIASLKTPIKKDGEIRLVCADIAVMPSKKNKNDATTIDILQLLPTKNGQYVRNLVYSVNIEGAHSGVQALEIRRLYEDFECDYIVMDANGVGTGCYDYLVSDIADPDTGEIYPALTCKNDEIMASRYQGSSKNPPKVIYSIKATAEFNSVCAQQLKDNINRKKTKLLITEFDADTEFKKSKAFKALNEEQKAELLKPYIQTTLTINEIVNLEYEIVNNKIRISEKGSNRKDRYSALAYGNYIASELEREFVKKKNMQSCYQKKDFVFRKPKLRG</sequence>
<proteinExistence type="predicted"/>
<organism evidence="1 2">
    <name type="scientific">Ruminococcus albus SY3</name>
    <dbReference type="NCBI Taxonomy" id="1341156"/>
    <lineage>
        <taxon>Bacteria</taxon>
        <taxon>Bacillati</taxon>
        <taxon>Bacillota</taxon>
        <taxon>Clostridia</taxon>
        <taxon>Eubacteriales</taxon>
        <taxon>Oscillospiraceae</taxon>
        <taxon>Ruminococcus</taxon>
    </lineage>
</organism>
<evidence type="ECO:0000313" key="2">
    <source>
        <dbReference type="Proteomes" id="UP000021369"/>
    </source>
</evidence>
<keyword evidence="2" id="KW-1185">Reference proteome</keyword>
<name>A0A011VSR4_RUMAL</name>
<reference evidence="1 2" key="1">
    <citation type="submission" date="2013-06" db="EMBL/GenBank/DDBJ databases">
        <title>Rumen cellulosomics: divergent fiber-degrading strategies revealed by comparative genome-wide analysis of six Ruminococcal strains.</title>
        <authorList>
            <person name="Dassa B."/>
            <person name="Borovok I."/>
            <person name="Lamed R."/>
            <person name="Flint H."/>
            <person name="Yeoman C.J."/>
            <person name="White B."/>
            <person name="Bayer E.A."/>
        </authorList>
    </citation>
    <scope>NUCLEOTIDE SEQUENCE [LARGE SCALE GENOMIC DNA]</scope>
    <source>
        <strain evidence="1 2">SY3</strain>
    </source>
</reference>
<dbReference type="InterPro" id="IPR027417">
    <property type="entry name" value="P-loop_NTPase"/>
</dbReference>
<dbReference type="RefSeq" id="WP_037289295.1">
    <property type="nucleotide sequence ID" value="NZ_JEOB01000004.1"/>
</dbReference>